<name>A0A438MBB3_9ACTN</name>
<protein>
    <submittedName>
        <fullName evidence="2">Uncharacterized protein</fullName>
    </submittedName>
</protein>
<feature type="compositionally biased region" description="Basic and acidic residues" evidence="1">
    <location>
        <begin position="18"/>
        <end position="29"/>
    </location>
</feature>
<dbReference type="AlphaFoldDB" id="A0A438MBB3"/>
<evidence type="ECO:0000313" key="3">
    <source>
        <dbReference type="Proteomes" id="UP000284824"/>
    </source>
</evidence>
<dbReference type="EMBL" id="SAUN01000001">
    <property type="protein sequence ID" value="RVX42978.1"/>
    <property type="molecule type" value="Genomic_DNA"/>
</dbReference>
<proteinExistence type="predicted"/>
<comment type="caution">
    <text evidence="2">The sequence shown here is derived from an EMBL/GenBank/DDBJ whole genome shotgun (WGS) entry which is preliminary data.</text>
</comment>
<reference evidence="2 3" key="1">
    <citation type="submission" date="2019-01" db="EMBL/GenBank/DDBJ databases">
        <title>Sequencing the genomes of 1000 actinobacteria strains.</title>
        <authorList>
            <person name="Klenk H.-P."/>
        </authorList>
    </citation>
    <scope>NUCLEOTIDE SEQUENCE [LARGE SCALE GENOMIC DNA]</scope>
    <source>
        <strain evidence="2 3">DSM 43925</strain>
    </source>
</reference>
<sequence length="29" mass="3254">MTGTETFLARTDTFPGRDAPDWDARDRGP</sequence>
<evidence type="ECO:0000256" key="1">
    <source>
        <dbReference type="SAM" id="MobiDB-lite"/>
    </source>
</evidence>
<feature type="region of interest" description="Disordered" evidence="1">
    <location>
        <begin position="1"/>
        <end position="29"/>
    </location>
</feature>
<dbReference type="Proteomes" id="UP000284824">
    <property type="component" value="Unassembled WGS sequence"/>
</dbReference>
<gene>
    <name evidence="2" type="ORF">EDD27_5644</name>
</gene>
<evidence type="ECO:0000313" key="2">
    <source>
        <dbReference type="EMBL" id="RVX42978.1"/>
    </source>
</evidence>
<keyword evidence="3" id="KW-1185">Reference proteome</keyword>
<accession>A0A438MBB3</accession>
<organism evidence="2 3">
    <name type="scientific">Nonomuraea polychroma</name>
    <dbReference type="NCBI Taxonomy" id="46176"/>
    <lineage>
        <taxon>Bacteria</taxon>
        <taxon>Bacillati</taxon>
        <taxon>Actinomycetota</taxon>
        <taxon>Actinomycetes</taxon>
        <taxon>Streptosporangiales</taxon>
        <taxon>Streptosporangiaceae</taxon>
        <taxon>Nonomuraea</taxon>
    </lineage>
</organism>